<dbReference type="OrthoDB" id="1912459at2759"/>
<dbReference type="InParanoid" id="A0A251V8D3"/>
<protein>
    <submittedName>
        <fullName evidence="4">Coactivator CBP, KIX domain superfamily, mediator complex subunit 15, KIX</fullName>
    </submittedName>
    <submittedName>
        <fullName evidence="5">Putative coactivator CBP, KIX domain-containing protein</fullName>
    </submittedName>
</protein>
<proteinExistence type="predicted"/>
<dbReference type="Proteomes" id="UP000215914">
    <property type="component" value="Chromosome 3"/>
</dbReference>
<evidence type="ECO:0000259" key="3">
    <source>
        <dbReference type="Pfam" id="PF16987"/>
    </source>
</evidence>
<keyword evidence="6" id="KW-1185">Reference proteome</keyword>
<dbReference type="GO" id="GO:0003713">
    <property type="term" value="F:transcription coactivator activity"/>
    <property type="evidence" value="ECO:0007669"/>
    <property type="project" value="InterPro"/>
</dbReference>
<name>A0A251V8D3_HELAN</name>
<dbReference type="FunFam" id="1.10.246.20:FF:000003">
    <property type="entry name" value="Mediator of RNA polymerase II transcription subunit 15a"/>
    <property type="match status" value="1"/>
</dbReference>
<dbReference type="InterPro" id="IPR036529">
    <property type="entry name" value="KIX_dom_sf"/>
</dbReference>
<dbReference type="PANTHER" id="PTHR33137:SF4">
    <property type="entry name" value="MEDIATOR OF RNA POLYMERASE II TRANSCRIPTION SUBUNIT 15A-RELATED"/>
    <property type="match status" value="1"/>
</dbReference>
<evidence type="ECO:0000256" key="1">
    <source>
        <dbReference type="ARBA" id="ARBA00004123"/>
    </source>
</evidence>
<dbReference type="InterPro" id="IPR044661">
    <property type="entry name" value="MED15a/b/c-like"/>
</dbReference>
<dbReference type="OMA" id="SHENQMI"/>
<evidence type="ECO:0000313" key="4">
    <source>
        <dbReference type="EMBL" id="KAF5815398.1"/>
    </source>
</evidence>
<dbReference type="GO" id="GO:0005634">
    <property type="term" value="C:nucleus"/>
    <property type="evidence" value="ECO:0007669"/>
    <property type="project" value="UniProtKB-SubCell"/>
</dbReference>
<dbReference type="GO" id="GO:0031490">
    <property type="term" value="F:chromatin DNA binding"/>
    <property type="evidence" value="ECO:0000318"/>
    <property type="project" value="GO_Central"/>
</dbReference>
<gene>
    <name evidence="5" type="ORF">HannXRQ_Chr03g0080541</name>
    <name evidence="4" type="ORF">HanXRQr2_Chr03g0122681</name>
</gene>
<dbReference type="EMBL" id="MNCJ02000318">
    <property type="protein sequence ID" value="KAF5815398.1"/>
    <property type="molecule type" value="Genomic_DNA"/>
</dbReference>
<evidence type="ECO:0000313" key="6">
    <source>
        <dbReference type="Proteomes" id="UP000215914"/>
    </source>
</evidence>
<dbReference type="SUPFAM" id="SSF47040">
    <property type="entry name" value="Kix domain of CBP (creb binding protein)"/>
    <property type="match status" value="1"/>
</dbReference>
<feature type="domain" description="Mediator complex subunit 15 KIX" evidence="3">
    <location>
        <begin position="10"/>
        <end position="77"/>
    </location>
</feature>
<comment type="subcellular location">
    <subcellularLocation>
        <location evidence="1">Nucleus</location>
    </subcellularLocation>
</comment>
<dbReference type="AlphaFoldDB" id="A0A251V8D3"/>
<dbReference type="EMBL" id="CM007892">
    <property type="protein sequence ID" value="OTG31877.1"/>
    <property type="molecule type" value="Genomic_DNA"/>
</dbReference>
<reference evidence="4" key="3">
    <citation type="submission" date="2020-06" db="EMBL/GenBank/DDBJ databases">
        <title>Helianthus annuus Genome sequencing and assembly Release 2.</title>
        <authorList>
            <person name="Gouzy J."/>
            <person name="Langlade N."/>
            <person name="Munos S."/>
        </authorList>
    </citation>
    <scope>NUCLEOTIDE SEQUENCE</scope>
    <source>
        <tissue evidence="4">Leaves</tissue>
    </source>
</reference>
<sequence>MESGDWKDDEQRQMIVNKIMDIFKKHLPFSAYERLQELKKIAERVEEEVYTAATSQSEYSRKICLNMLILDTRLQHSLEPLDSTNQTDDLNGEDWQEEVYRKIKAMKELYLLESSTGNPHGEDWQEEVYQKIKAMKDLYLLDLNAVHQKVISKLQQHVSLQLPENERVEKLKALKYMLERYMQFVQISKRGIRANHKDKLGTYESQIIIILSADRRLRAATPQQQTRALPLPSTQYLQQSEPTHSLTLVQSGGPNIAATLSGGSNAQQNMMNSIQPI</sequence>
<keyword evidence="2" id="KW-0539">Nucleus</keyword>
<dbReference type="Gene3D" id="1.10.246.20">
    <property type="entry name" value="Coactivator CBP, KIX domain"/>
    <property type="match status" value="1"/>
</dbReference>
<dbReference type="Pfam" id="PF16987">
    <property type="entry name" value="KIX_2"/>
    <property type="match status" value="1"/>
</dbReference>
<dbReference type="Gramene" id="mRNA:HanXRQr2_Chr03g0122681">
    <property type="protein sequence ID" value="mRNA:HanXRQr2_Chr03g0122681"/>
    <property type="gene ID" value="HanXRQr2_Chr03g0122681"/>
</dbReference>
<accession>A0A251V8D3</accession>
<reference evidence="5" key="2">
    <citation type="submission" date="2017-02" db="EMBL/GenBank/DDBJ databases">
        <title>Sunflower complete genome.</title>
        <authorList>
            <person name="Langlade N."/>
            <person name="Munos S."/>
        </authorList>
    </citation>
    <scope>NUCLEOTIDE SEQUENCE [LARGE SCALE GENOMIC DNA]</scope>
    <source>
        <tissue evidence="5">Leaves</tissue>
    </source>
</reference>
<evidence type="ECO:0000256" key="2">
    <source>
        <dbReference type="ARBA" id="ARBA00023242"/>
    </source>
</evidence>
<reference evidence="4 6" key="1">
    <citation type="journal article" date="2017" name="Nature">
        <title>The sunflower genome provides insights into oil metabolism, flowering and Asterid evolution.</title>
        <authorList>
            <person name="Badouin H."/>
            <person name="Gouzy J."/>
            <person name="Grassa C.J."/>
            <person name="Murat F."/>
            <person name="Staton S.E."/>
            <person name="Cottret L."/>
            <person name="Lelandais-Briere C."/>
            <person name="Owens G.L."/>
            <person name="Carrere S."/>
            <person name="Mayjonade B."/>
            <person name="Legrand L."/>
            <person name="Gill N."/>
            <person name="Kane N.C."/>
            <person name="Bowers J.E."/>
            <person name="Hubner S."/>
            <person name="Bellec A."/>
            <person name="Berard A."/>
            <person name="Berges H."/>
            <person name="Blanchet N."/>
            <person name="Boniface M.C."/>
            <person name="Brunel D."/>
            <person name="Catrice O."/>
            <person name="Chaidir N."/>
            <person name="Claudel C."/>
            <person name="Donnadieu C."/>
            <person name="Faraut T."/>
            <person name="Fievet G."/>
            <person name="Helmstetter N."/>
            <person name="King M."/>
            <person name="Knapp S.J."/>
            <person name="Lai Z."/>
            <person name="Le Paslier M.C."/>
            <person name="Lippi Y."/>
            <person name="Lorenzon L."/>
            <person name="Mandel J.R."/>
            <person name="Marage G."/>
            <person name="Marchand G."/>
            <person name="Marquand E."/>
            <person name="Bret-Mestries E."/>
            <person name="Morien E."/>
            <person name="Nambeesan S."/>
            <person name="Nguyen T."/>
            <person name="Pegot-Espagnet P."/>
            <person name="Pouilly N."/>
            <person name="Raftis F."/>
            <person name="Sallet E."/>
            <person name="Schiex T."/>
            <person name="Thomas J."/>
            <person name="Vandecasteele C."/>
            <person name="Vares D."/>
            <person name="Vear F."/>
            <person name="Vautrin S."/>
            <person name="Crespi M."/>
            <person name="Mangin B."/>
            <person name="Burke J.M."/>
            <person name="Salse J."/>
            <person name="Munos S."/>
            <person name="Vincourt P."/>
            <person name="Rieseberg L.H."/>
            <person name="Langlade N.B."/>
        </authorList>
    </citation>
    <scope>NUCLEOTIDE SEQUENCE [LARGE SCALE GENOMIC DNA]</scope>
    <source>
        <strain evidence="6">cv. SF193</strain>
        <tissue evidence="4">Leaves</tissue>
    </source>
</reference>
<dbReference type="PANTHER" id="PTHR33137">
    <property type="entry name" value="MEDIATOR OF RNA POLYMERASE II TRANSCRIPTION SUBUNIT 15A-RELATED"/>
    <property type="match status" value="1"/>
</dbReference>
<dbReference type="InterPro" id="IPR036546">
    <property type="entry name" value="MED15_KIX"/>
</dbReference>
<organism evidence="5 6">
    <name type="scientific">Helianthus annuus</name>
    <name type="common">Common sunflower</name>
    <dbReference type="NCBI Taxonomy" id="4232"/>
    <lineage>
        <taxon>Eukaryota</taxon>
        <taxon>Viridiplantae</taxon>
        <taxon>Streptophyta</taxon>
        <taxon>Embryophyta</taxon>
        <taxon>Tracheophyta</taxon>
        <taxon>Spermatophyta</taxon>
        <taxon>Magnoliopsida</taxon>
        <taxon>eudicotyledons</taxon>
        <taxon>Gunneridae</taxon>
        <taxon>Pentapetalae</taxon>
        <taxon>asterids</taxon>
        <taxon>campanulids</taxon>
        <taxon>Asterales</taxon>
        <taxon>Asteraceae</taxon>
        <taxon>Asteroideae</taxon>
        <taxon>Heliantheae alliance</taxon>
        <taxon>Heliantheae</taxon>
        <taxon>Helianthus</taxon>
    </lineage>
</organism>
<evidence type="ECO:0000313" key="5">
    <source>
        <dbReference type="EMBL" id="OTG31877.1"/>
    </source>
</evidence>